<evidence type="ECO:0000256" key="1">
    <source>
        <dbReference type="SAM" id="MobiDB-lite"/>
    </source>
</evidence>
<dbReference type="Pfam" id="PF01391">
    <property type="entry name" value="Collagen"/>
    <property type="match status" value="1"/>
</dbReference>
<accession>A0A1G6MPK3</accession>
<sequence>MKKFLLITLLSFALALTVKAQAPKQFNYQGAARNANGTPMVNKNISLRISILDGSSSGTAQYSEVRNIVTNAYGLYAVAIGSSGATSVSGTIAGVTWASGLKFVKVEIDPDNGTNFSLAGTAQLLSVPYALYATNGPAGPKGDTGATGPAGSQGVAGVAGPQGPAGVAGATGAQGPIGLTGATGAQGPAGVKGDTGATGPAGVQGPQGVKGDKGDKGDTGATGPVGPSTGVAGGDLTGNYPNPTLANIQGKTLSANAPVNNQVLLFDGAVWKPVTLDVAQLAGAKGLTSTDLSVSANGGTALLKDVVVDINAGAVTTVKLADAAVTTLKIADGAITTPKLADAAVTSVKIGNKEVKNVNIADAAVNTLQLADGSVTTPKLADAAVTSIKIGNKEVKNINIDDAAVNTLQLADGSVTTPKLADGAVTSIKIGNKEVKNINIDDAAVTTLQLADGAVTTPKLADASVTLAKLTTAGVADANKVYITNAVTGKPELISRTLFANANAWALKGNTGNVDQTNNFLGNTDDVAINFLVNGQKSGRLGNSGETNVSYGYKTIASNVSGFYNSAFGKEALSVNISGYENSAFGHMVLQRSFSGINNSGFGSQALSVSTVGSNNSAFGTHTLMANGTGINNTAIGSLALEASNGDNNTALGYAAGSKNNGSGNIFIGSNAGSTSTGVNNTLMVANTNTTYPLIAGSITTDGGTLTLNGTNSATSTTYAPANASTLNVNGSVSASILTYTTGGTLTLDASHYTVRLKNTGLAVTLNLPGPVTCKGRIYVIVKALSTGNVTLNNAITMDDDTTLTTITGNKTLTIQSDGSSWISLN</sequence>
<dbReference type="Proteomes" id="UP000199455">
    <property type="component" value="Unassembled WGS sequence"/>
</dbReference>
<keyword evidence="4" id="KW-1185">Reference proteome</keyword>
<dbReference type="PANTHER" id="PTHR24637:SF421">
    <property type="entry name" value="CUTICLE COLLAGEN DPY-2"/>
    <property type="match status" value="1"/>
</dbReference>
<dbReference type="EMBL" id="FMZH01000002">
    <property type="protein sequence ID" value="SDC57493.1"/>
    <property type="molecule type" value="Genomic_DNA"/>
</dbReference>
<dbReference type="RefSeq" id="WP_090765832.1">
    <property type="nucleotide sequence ID" value="NZ_FMZH01000002.1"/>
</dbReference>
<keyword evidence="3" id="KW-0176">Collagen</keyword>
<keyword evidence="2" id="KW-0732">Signal</keyword>
<name>A0A1G6MPK3_9SPHI</name>
<feature type="chain" id="PRO_5011649008" evidence="2">
    <location>
        <begin position="21"/>
        <end position="826"/>
    </location>
</feature>
<feature type="signal peptide" evidence="2">
    <location>
        <begin position="1"/>
        <end position="20"/>
    </location>
</feature>
<dbReference type="PANTHER" id="PTHR24637">
    <property type="entry name" value="COLLAGEN"/>
    <property type="match status" value="1"/>
</dbReference>
<evidence type="ECO:0000256" key="2">
    <source>
        <dbReference type="SAM" id="SignalP"/>
    </source>
</evidence>
<evidence type="ECO:0000313" key="3">
    <source>
        <dbReference type="EMBL" id="SDC57493.1"/>
    </source>
</evidence>
<dbReference type="InterPro" id="IPR008160">
    <property type="entry name" value="Collagen"/>
</dbReference>
<protein>
    <submittedName>
        <fullName evidence="3">Collagen triple helix repeat-containing protein</fullName>
    </submittedName>
</protein>
<proteinExistence type="predicted"/>
<feature type="compositionally biased region" description="Low complexity" evidence="1">
    <location>
        <begin position="149"/>
        <end position="174"/>
    </location>
</feature>
<feature type="region of interest" description="Disordered" evidence="1">
    <location>
        <begin position="140"/>
        <end position="236"/>
    </location>
</feature>
<reference evidence="4" key="1">
    <citation type="submission" date="2016-10" db="EMBL/GenBank/DDBJ databases">
        <authorList>
            <person name="Varghese N."/>
            <person name="Submissions S."/>
        </authorList>
    </citation>
    <scope>NUCLEOTIDE SEQUENCE [LARGE SCALE GENOMIC DNA]</scope>
    <source>
        <strain evidence="4">DSM 18609</strain>
    </source>
</reference>
<gene>
    <name evidence="3" type="ORF">SAMN04488024_102414</name>
</gene>
<evidence type="ECO:0000313" key="4">
    <source>
        <dbReference type="Proteomes" id="UP000199455"/>
    </source>
</evidence>
<organism evidence="3 4">
    <name type="scientific">Pedobacter soli</name>
    <dbReference type="NCBI Taxonomy" id="390242"/>
    <lineage>
        <taxon>Bacteria</taxon>
        <taxon>Pseudomonadati</taxon>
        <taxon>Bacteroidota</taxon>
        <taxon>Sphingobacteriia</taxon>
        <taxon>Sphingobacteriales</taxon>
        <taxon>Sphingobacteriaceae</taxon>
        <taxon>Pedobacter</taxon>
    </lineage>
</organism>
<dbReference type="AlphaFoldDB" id="A0A1G6MPK3"/>
<dbReference type="STRING" id="390242.SAMN04488024_102414"/>